<evidence type="ECO:0000256" key="8">
    <source>
        <dbReference type="SAM" id="Phobius"/>
    </source>
</evidence>
<feature type="transmembrane region" description="Helical" evidence="8">
    <location>
        <begin position="20"/>
        <end position="42"/>
    </location>
</feature>
<feature type="domain" description="10TM putative phosphate transporter extracellular tail" evidence="10">
    <location>
        <begin position="772"/>
        <end position="855"/>
    </location>
</feature>
<dbReference type="Pfam" id="PF14703">
    <property type="entry name" value="PHM7_cyt"/>
    <property type="match status" value="1"/>
</dbReference>
<dbReference type="InterPro" id="IPR003864">
    <property type="entry name" value="CSC1/OSCA1-like_7TM"/>
</dbReference>
<dbReference type="Pfam" id="PF02714">
    <property type="entry name" value="RSN1_7TM"/>
    <property type="match status" value="1"/>
</dbReference>
<evidence type="ECO:0000256" key="5">
    <source>
        <dbReference type="ARBA" id="ARBA00022989"/>
    </source>
</evidence>
<evidence type="ECO:0000259" key="9">
    <source>
        <dbReference type="Pfam" id="PF02714"/>
    </source>
</evidence>
<dbReference type="InterPro" id="IPR045122">
    <property type="entry name" value="Csc1-like"/>
</dbReference>
<keyword evidence="4 8" id="KW-0812">Transmembrane</keyword>
<feature type="region of interest" description="Disordered" evidence="7">
    <location>
        <begin position="264"/>
        <end position="312"/>
    </location>
</feature>
<gene>
    <name evidence="13" type="ORF">PAC_19252</name>
</gene>
<dbReference type="GO" id="GO:0005886">
    <property type="term" value="C:plasma membrane"/>
    <property type="evidence" value="ECO:0007669"/>
    <property type="project" value="TreeGrafter"/>
</dbReference>
<dbReference type="Pfam" id="PF13967">
    <property type="entry name" value="RSN1_TM"/>
    <property type="match status" value="1"/>
</dbReference>
<sequence>MSSGAGSSTNSTKNSSSLSAFLSTLIPVGVQAAAFVALFLIFRTKLKRVYRPRTYLGTLYDGEKTEDPPTGRFNWVRPWRSVPDEFVLNHQSLDGYLYLRFLKMLTVICFVGCCITWPVLFPVNATAGGGQKQFDLLSFSNVPKSGKNRYYAHVFTGWIFFSFVMYMITRETIYFINLRHAYLLSPFNAARISSRTVLFTDVPVEYLNQEKLHGFFGNTIARTWLATDCEDLEEKVEERDKDAFKLEGAEIKLIQTANKRRIKREKKAAKKAAKGGAKGGAKAKATADNGDAERAIPGSEFMKPKDRPTHKLGKIPLIGKKVDTIDWTRSELKRLIPEVQKDQTAHLKYEGKLLPAVFVEFINQQSAQAAFRRMSPKKAPKMFPRAIDATPSEIIWKNLKIKKTERTGRKFATNAFLTLMIIFWAIPVAVVGAISNINYLTDKVPFLGFINHIPSVILGVVTGLLPAVLLSILMSLVPIVCRWMSKLSGEVTLPRVELRCQSWYMAFQVIQVFLITTFSSGASSAVTSIINDPSSATTLLAQSLPKASNFYISYIIVQGMGIAAGNLLNIGSLVMLTVVGKFLDKSPRKMFKRFVTLAGLGWGSLYPQFGNMGIIAITYSIIAPLVMGFATIGFGLVYLAVRYNTFFVLTNNINTRGRAYARALQQLMTGVYLSEVCLIGLFAINTAPGPIVLMAVFLGATIIYHSMMRHALKPLMEFLPDSMDAESTELFLHADYKSYDASKSAGIPPSQAEPVQAKKFSAKKASFLQKMFDPKKFKSHQTVRSLVPTWPAPQYSAEEADAAYFNPCVTSHVPTLWIARDEMGISRKEVADSSEVVPITDEFAFFNEKNKVVWDPEGTNLVEMPIYEKRIDY</sequence>
<feature type="transmembrane region" description="Helical" evidence="8">
    <location>
        <begin position="690"/>
        <end position="707"/>
    </location>
</feature>
<dbReference type="Pfam" id="PF12621">
    <property type="entry name" value="PHM7_ext"/>
    <property type="match status" value="1"/>
</dbReference>
<feature type="transmembrane region" description="Helical" evidence="8">
    <location>
        <begin position="591"/>
        <end position="609"/>
    </location>
</feature>
<dbReference type="InterPro" id="IPR022257">
    <property type="entry name" value="PHM7_ext"/>
</dbReference>
<evidence type="ECO:0000256" key="1">
    <source>
        <dbReference type="ARBA" id="ARBA00004141"/>
    </source>
</evidence>
<feature type="transmembrane region" description="Helical" evidence="8">
    <location>
        <begin position="662"/>
        <end position="684"/>
    </location>
</feature>
<evidence type="ECO:0000259" key="12">
    <source>
        <dbReference type="Pfam" id="PF14703"/>
    </source>
</evidence>
<feature type="compositionally biased region" description="Basic residues" evidence="7">
    <location>
        <begin position="264"/>
        <end position="273"/>
    </location>
</feature>
<dbReference type="InterPro" id="IPR032880">
    <property type="entry name" value="CSC1/OSCA1-like_N"/>
</dbReference>
<dbReference type="OrthoDB" id="1076608at2759"/>
<comment type="similarity">
    <text evidence="2">Belongs to the CSC1 (TC 1.A.17) family.</text>
</comment>
<comment type="subcellular location">
    <subcellularLocation>
        <location evidence="1">Membrane</location>
        <topology evidence="1">Multi-pass membrane protein</topology>
    </subcellularLocation>
</comment>
<keyword evidence="3" id="KW-0813">Transport</keyword>
<accession>A0A1L7XWB2</accession>
<feature type="domain" description="CSC1/OSCA1-like N-terminal transmembrane" evidence="11">
    <location>
        <begin position="20"/>
        <end position="171"/>
    </location>
</feature>
<feature type="transmembrane region" description="Helical" evidence="8">
    <location>
        <begin position="502"/>
        <end position="530"/>
    </location>
</feature>
<dbReference type="InterPro" id="IPR027815">
    <property type="entry name" value="CSC1/OSCA1-like_cyt"/>
</dbReference>
<dbReference type="Proteomes" id="UP000184330">
    <property type="component" value="Unassembled WGS sequence"/>
</dbReference>
<evidence type="ECO:0000259" key="10">
    <source>
        <dbReference type="Pfam" id="PF12621"/>
    </source>
</evidence>
<dbReference type="PANTHER" id="PTHR13018">
    <property type="entry name" value="PROBABLE MEMBRANE PROTEIN DUF221-RELATED"/>
    <property type="match status" value="1"/>
</dbReference>
<organism evidence="13 14">
    <name type="scientific">Phialocephala subalpina</name>
    <dbReference type="NCBI Taxonomy" id="576137"/>
    <lineage>
        <taxon>Eukaryota</taxon>
        <taxon>Fungi</taxon>
        <taxon>Dikarya</taxon>
        <taxon>Ascomycota</taxon>
        <taxon>Pezizomycotina</taxon>
        <taxon>Leotiomycetes</taxon>
        <taxon>Helotiales</taxon>
        <taxon>Mollisiaceae</taxon>
        <taxon>Phialocephala</taxon>
        <taxon>Phialocephala fortinii species complex</taxon>
    </lineage>
</organism>
<feature type="transmembrane region" description="Helical" evidence="8">
    <location>
        <begin position="411"/>
        <end position="435"/>
    </location>
</feature>
<evidence type="ECO:0000313" key="13">
    <source>
        <dbReference type="EMBL" id="CZR69352.1"/>
    </source>
</evidence>
<keyword evidence="5 8" id="KW-1133">Transmembrane helix</keyword>
<dbReference type="AlphaFoldDB" id="A0A1L7XWB2"/>
<feature type="transmembrane region" description="Helical" evidence="8">
    <location>
        <begin position="550"/>
        <end position="579"/>
    </location>
</feature>
<feature type="domain" description="CSC1/OSCA1-like cytosolic" evidence="12">
    <location>
        <begin position="194"/>
        <end position="398"/>
    </location>
</feature>
<feature type="transmembrane region" description="Helical" evidence="8">
    <location>
        <begin position="150"/>
        <end position="169"/>
    </location>
</feature>
<evidence type="ECO:0000256" key="6">
    <source>
        <dbReference type="ARBA" id="ARBA00023136"/>
    </source>
</evidence>
<evidence type="ECO:0000256" key="2">
    <source>
        <dbReference type="ARBA" id="ARBA00007779"/>
    </source>
</evidence>
<evidence type="ECO:0000259" key="11">
    <source>
        <dbReference type="Pfam" id="PF13967"/>
    </source>
</evidence>
<reference evidence="13 14" key="1">
    <citation type="submission" date="2016-03" db="EMBL/GenBank/DDBJ databases">
        <authorList>
            <person name="Ploux O."/>
        </authorList>
    </citation>
    <scope>NUCLEOTIDE SEQUENCE [LARGE SCALE GENOMIC DNA]</scope>
    <source>
        <strain evidence="13 14">UAMH 11012</strain>
    </source>
</reference>
<evidence type="ECO:0000256" key="3">
    <source>
        <dbReference type="ARBA" id="ARBA00022448"/>
    </source>
</evidence>
<evidence type="ECO:0000256" key="7">
    <source>
        <dbReference type="SAM" id="MobiDB-lite"/>
    </source>
</evidence>
<dbReference type="GO" id="GO:0005227">
    <property type="term" value="F:calcium-activated cation channel activity"/>
    <property type="evidence" value="ECO:0007669"/>
    <property type="project" value="InterPro"/>
</dbReference>
<feature type="domain" description="CSC1/OSCA1-like 7TM region" evidence="9">
    <location>
        <begin position="409"/>
        <end position="682"/>
    </location>
</feature>
<dbReference type="EMBL" id="FJOG01000069">
    <property type="protein sequence ID" value="CZR69352.1"/>
    <property type="molecule type" value="Genomic_DNA"/>
</dbReference>
<proteinExistence type="inferred from homology"/>
<dbReference type="PANTHER" id="PTHR13018:SF26">
    <property type="entry name" value="DOMAIN PROTEIN, PUTATIVE (AFU_ORTHOLOGUE AFUA_5G10920)-RELATED"/>
    <property type="match status" value="1"/>
</dbReference>
<feature type="transmembrane region" description="Helical" evidence="8">
    <location>
        <begin position="455"/>
        <end position="481"/>
    </location>
</feature>
<feature type="transmembrane region" description="Helical" evidence="8">
    <location>
        <begin position="101"/>
        <end position="120"/>
    </location>
</feature>
<protein>
    <submittedName>
        <fullName evidence="13">Related to A.thaliana hyp1 protein</fullName>
    </submittedName>
</protein>
<evidence type="ECO:0000313" key="14">
    <source>
        <dbReference type="Proteomes" id="UP000184330"/>
    </source>
</evidence>
<feature type="transmembrane region" description="Helical" evidence="8">
    <location>
        <begin position="615"/>
        <end position="641"/>
    </location>
</feature>
<keyword evidence="14" id="KW-1185">Reference proteome</keyword>
<evidence type="ECO:0000256" key="4">
    <source>
        <dbReference type="ARBA" id="ARBA00022692"/>
    </source>
</evidence>
<name>A0A1L7XWB2_9HELO</name>
<keyword evidence="6 8" id="KW-0472">Membrane</keyword>